<dbReference type="NCBIfam" id="TIGR01444">
    <property type="entry name" value="fkbM_fam"/>
    <property type="match status" value="1"/>
</dbReference>
<protein>
    <submittedName>
        <fullName evidence="2">Methyltransferase, FkbM family domain protein</fullName>
    </submittedName>
</protein>
<dbReference type="SUPFAM" id="SSF53335">
    <property type="entry name" value="S-adenosyl-L-methionine-dependent methyltransferases"/>
    <property type="match status" value="1"/>
</dbReference>
<reference evidence="2 3" key="1">
    <citation type="journal article" date="2018" name="Front. Microbiol.">
        <title>Hydrolytic Capabilities as a Key to Environmental Success: Chitinolytic and Cellulolytic Acidobacteria From Acidic Sub-arctic Soils and Boreal Peatlands.</title>
        <authorList>
            <person name="Belova S.E."/>
            <person name="Ravin N.V."/>
            <person name="Pankratov T.A."/>
            <person name="Rakitin A.L."/>
            <person name="Ivanova A.A."/>
            <person name="Beletsky A.V."/>
            <person name="Mardanov A.V."/>
            <person name="Sinninghe Damste J.S."/>
            <person name="Dedysh S.N."/>
        </authorList>
    </citation>
    <scope>NUCLEOTIDE SEQUENCE [LARGE SCALE GENOMIC DNA]</scope>
    <source>
        <strain evidence="2 3">SBC82</strain>
    </source>
</reference>
<dbReference type="PANTHER" id="PTHR34203:SF15">
    <property type="entry name" value="SLL1173 PROTEIN"/>
    <property type="match status" value="1"/>
</dbReference>
<sequence length="276" mass="30221">MTAASRYSPKEAIKLLRQVAELLSRRRVFRRRFPAKYGSAQLYVTPECGLRYLRGNLESVDPMLLDLAAELVQPGAVVWDVGANLGLFSFAAAGLAGVDGQIFALEPDTYLVGLLRRSARLKNAHAAPVNVIPCAVADTMSLATFHIVQRARAANYLAGHGASQTGGVRETQRVLTITLDWLATQIPTPDVIKIDVEGADLRVLYGAEELLRAKKPDLVCEVYEAIADDFTAFLSDLGYTLFDGNVPRETRRPISRAVYSTLAISKHKASLHRKSI</sequence>
<dbReference type="PANTHER" id="PTHR34203">
    <property type="entry name" value="METHYLTRANSFERASE, FKBM FAMILY PROTEIN"/>
    <property type="match status" value="1"/>
</dbReference>
<dbReference type="RefSeq" id="WP_114208262.1">
    <property type="nucleotide sequence ID" value="NZ_CP030840.1"/>
</dbReference>
<dbReference type="InterPro" id="IPR052514">
    <property type="entry name" value="SAM-dependent_MTase"/>
</dbReference>
<dbReference type="AlphaFoldDB" id="A0A2Z5G3L1"/>
<dbReference type="GO" id="GO:0032259">
    <property type="term" value="P:methylation"/>
    <property type="evidence" value="ECO:0007669"/>
    <property type="project" value="UniProtKB-KW"/>
</dbReference>
<accession>A0A2Z5G3L1</accession>
<organism evidence="2 3">
    <name type="scientific">Acidisarcina polymorpha</name>
    <dbReference type="NCBI Taxonomy" id="2211140"/>
    <lineage>
        <taxon>Bacteria</taxon>
        <taxon>Pseudomonadati</taxon>
        <taxon>Acidobacteriota</taxon>
        <taxon>Terriglobia</taxon>
        <taxon>Terriglobales</taxon>
        <taxon>Acidobacteriaceae</taxon>
        <taxon>Acidisarcina</taxon>
    </lineage>
</organism>
<proteinExistence type="predicted"/>
<keyword evidence="3" id="KW-1185">Reference proteome</keyword>
<name>A0A2Z5G3L1_9BACT</name>
<keyword evidence="2" id="KW-0489">Methyltransferase</keyword>
<evidence type="ECO:0000313" key="2">
    <source>
        <dbReference type="EMBL" id="AXC13215.1"/>
    </source>
</evidence>
<dbReference type="Gene3D" id="3.40.50.150">
    <property type="entry name" value="Vaccinia Virus protein VP39"/>
    <property type="match status" value="1"/>
</dbReference>
<evidence type="ECO:0000259" key="1">
    <source>
        <dbReference type="Pfam" id="PF05050"/>
    </source>
</evidence>
<dbReference type="EMBL" id="CP030840">
    <property type="protein sequence ID" value="AXC13215.1"/>
    <property type="molecule type" value="Genomic_DNA"/>
</dbReference>
<dbReference type="InterPro" id="IPR006342">
    <property type="entry name" value="FkbM_mtfrase"/>
</dbReference>
<dbReference type="Pfam" id="PF05050">
    <property type="entry name" value="Methyltransf_21"/>
    <property type="match status" value="1"/>
</dbReference>
<dbReference type="OrthoDB" id="5679686at2"/>
<keyword evidence="2" id="KW-0808">Transferase</keyword>
<evidence type="ECO:0000313" key="3">
    <source>
        <dbReference type="Proteomes" id="UP000253606"/>
    </source>
</evidence>
<dbReference type="GO" id="GO:0008168">
    <property type="term" value="F:methyltransferase activity"/>
    <property type="evidence" value="ECO:0007669"/>
    <property type="project" value="UniProtKB-KW"/>
</dbReference>
<feature type="domain" description="Methyltransferase FkbM" evidence="1">
    <location>
        <begin position="80"/>
        <end position="240"/>
    </location>
</feature>
<dbReference type="InterPro" id="IPR029063">
    <property type="entry name" value="SAM-dependent_MTases_sf"/>
</dbReference>
<dbReference type="KEGG" id="abas:ACPOL_3936"/>
<gene>
    <name evidence="2" type="ORF">ACPOL_3936</name>
</gene>
<dbReference type="Proteomes" id="UP000253606">
    <property type="component" value="Chromosome"/>
</dbReference>